<dbReference type="Proteomes" id="UP000419144">
    <property type="component" value="Unassembled WGS sequence"/>
</dbReference>
<keyword evidence="2" id="KW-0732">Signal</keyword>
<evidence type="ECO:0000313" key="3">
    <source>
        <dbReference type="EMBL" id="GET89558.1"/>
    </source>
</evidence>
<dbReference type="EMBL" id="BLBS01000035">
    <property type="protein sequence ID" value="GET89558.1"/>
    <property type="molecule type" value="Genomic_DNA"/>
</dbReference>
<sequence length="359" mass="39701">MALAHILRCRYFFWLGLWDRARVWGMINGSLPVPPNDLMTSLVPANAIHAAAAVHEQTPRSSLLPFVWPWHRQLPSNRAFNEFVAQPMVVSMYCGLRLIDEFGHVNHAKYLELCEMARWRQLSFLGIGTTILRLRLAFVASDLSITYQREIRPWNRVWVSTRILLPPSSTTSSGPPSSSSSVAVPSSDKKRLYIQQEIWSNDGRKLHAALTLAMALIGPVNYEQQLARRYDPTAAAAAAAASHAPAGTRTRQRSTLNCEHVLADVLGLSSVAELRKLFESVDQVRTPVVGDGDAATVTAAAAASGEELDQESTQRRERIAVFARIWHMLRSQLRQKSLVLSPPPPSPSTAANSKAGPKQ</sequence>
<accession>A0A640KJQ7</accession>
<keyword evidence="4" id="KW-1185">Reference proteome</keyword>
<comment type="caution">
    <text evidence="3">The sequence shown here is derived from an EMBL/GenBank/DDBJ whole genome shotgun (WGS) entry which is preliminary data.</text>
</comment>
<organism evidence="3 4">
    <name type="scientific">Leishmania tarentolae</name>
    <name type="common">Sauroleishmania tarentolae</name>
    <dbReference type="NCBI Taxonomy" id="5689"/>
    <lineage>
        <taxon>Eukaryota</taxon>
        <taxon>Discoba</taxon>
        <taxon>Euglenozoa</taxon>
        <taxon>Kinetoplastea</taxon>
        <taxon>Metakinetoplastina</taxon>
        <taxon>Trypanosomatida</taxon>
        <taxon>Trypanosomatidae</taxon>
        <taxon>Leishmaniinae</taxon>
        <taxon>Leishmania</taxon>
        <taxon>lizard Leishmania</taxon>
    </lineage>
</organism>
<name>A0A640KJQ7_LEITA</name>
<dbReference type="InterPro" id="IPR051490">
    <property type="entry name" value="THEM6_lcsJ_thioesterase"/>
</dbReference>
<dbReference type="PANTHER" id="PTHR12475">
    <property type="match status" value="1"/>
</dbReference>
<evidence type="ECO:0000313" key="4">
    <source>
        <dbReference type="Proteomes" id="UP000419144"/>
    </source>
</evidence>
<evidence type="ECO:0008006" key="5">
    <source>
        <dbReference type="Google" id="ProtNLM"/>
    </source>
</evidence>
<feature type="region of interest" description="Disordered" evidence="1">
    <location>
        <begin position="336"/>
        <end position="359"/>
    </location>
</feature>
<dbReference type="SUPFAM" id="SSF54637">
    <property type="entry name" value="Thioesterase/thiol ester dehydrase-isomerase"/>
    <property type="match status" value="1"/>
</dbReference>
<reference evidence="3" key="1">
    <citation type="submission" date="2019-11" db="EMBL/GenBank/DDBJ databases">
        <title>Leishmania tarentolae CDS.</title>
        <authorList>
            <person name="Goto Y."/>
            <person name="Yamagishi J."/>
        </authorList>
    </citation>
    <scope>NUCLEOTIDE SEQUENCE [LARGE SCALE GENOMIC DNA]</scope>
    <source>
        <strain evidence="3">Parrot Tar II</strain>
    </source>
</reference>
<evidence type="ECO:0000256" key="2">
    <source>
        <dbReference type="SAM" id="SignalP"/>
    </source>
</evidence>
<dbReference type="VEuPathDB" id="TriTrypDB:LtaPh_2620700"/>
<dbReference type="Pfam" id="PF13279">
    <property type="entry name" value="4HBT_2"/>
    <property type="match status" value="1"/>
</dbReference>
<protein>
    <recommendedName>
        <fullName evidence="5">Thioesterase-like protein</fullName>
    </recommendedName>
</protein>
<proteinExistence type="predicted"/>
<dbReference type="Gene3D" id="3.10.129.10">
    <property type="entry name" value="Hotdog Thioesterase"/>
    <property type="match status" value="1"/>
</dbReference>
<evidence type="ECO:0000256" key="1">
    <source>
        <dbReference type="SAM" id="MobiDB-lite"/>
    </source>
</evidence>
<feature type="chain" id="PRO_5024814351" description="Thioesterase-like protein" evidence="2">
    <location>
        <begin position="26"/>
        <end position="359"/>
    </location>
</feature>
<dbReference type="InterPro" id="IPR029069">
    <property type="entry name" value="HotDog_dom_sf"/>
</dbReference>
<feature type="signal peptide" evidence="2">
    <location>
        <begin position="1"/>
        <end position="25"/>
    </location>
</feature>
<dbReference type="CDD" id="cd00586">
    <property type="entry name" value="4HBT"/>
    <property type="match status" value="1"/>
</dbReference>
<gene>
    <name evidence="3" type="ORF">LtaPh_2620700</name>
</gene>
<dbReference type="PANTHER" id="PTHR12475:SF4">
    <property type="entry name" value="PROTEIN THEM6"/>
    <property type="match status" value="1"/>
</dbReference>
<dbReference type="AlphaFoldDB" id="A0A640KJQ7"/>
<dbReference type="OrthoDB" id="265761at2759"/>